<evidence type="ECO:0000256" key="11">
    <source>
        <dbReference type="SAM" id="Phobius"/>
    </source>
</evidence>
<dbReference type="GO" id="GO:0004932">
    <property type="term" value="F:mating-type factor pheromone receptor activity"/>
    <property type="evidence" value="ECO:0007669"/>
    <property type="project" value="InterPro"/>
</dbReference>
<keyword evidence="6" id="KW-0297">G-protein coupled receptor</keyword>
<evidence type="ECO:0000256" key="6">
    <source>
        <dbReference type="ARBA" id="ARBA00023040"/>
    </source>
</evidence>
<keyword evidence="13" id="KW-1185">Reference proteome</keyword>
<evidence type="ECO:0000256" key="8">
    <source>
        <dbReference type="ARBA" id="ARBA00023170"/>
    </source>
</evidence>
<evidence type="ECO:0000256" key="1">
    <source>
        <dbReference type="ARBA" id="ARBA00004141"/>
    </source>
</evidence>
<feature type="transmembrane region" description="Helical" evidence="11">
    <location>
        <begin position="109"/>
        <end position="129"/>
    </location>
</feature>
<dbReference type="PRINTS" id="PR00899">
    <property type="entry name" value="GPCRSTE3"/>
</dbReference>
<evidence type="ECO:0000256" key="3">
    <source>
        <dbReference type="ARBA" id="ARBA00022507"/>
    </source>
</evidence>
<dbReference type="RefSeq" id="XP_037218896.1">
    <property type="nucleotide sequence ID" value="XM_037365654.1"/>
</dbReference>
<dbReference type="CDD" id="cd14966">
    <property type="entry name" value="7tmD_STE3"/>
    <property type="match status" value="1"/>
</dbReference>
<evidence type="ECO:0000256" key="10">
    <source>
        <dbReference type="SAM" id="MobiDB-lite"/>
    </source>
</evidence>
<feature type="transmembrane region" description="Helical" evidence="11">
    <location>
        <begin position="207"/>
        <end position="230"/>
    </location>
</feature>
<feature type="region of interest" description="Disordered" evidence="10">
    <location>
        <begin position="366"/>
        <end position="407"/>
    </location>
</feature>
<keyword evidence="3" id="KW-0589">Pheromone response</keyword>
<comment type="similarity">
    <text evidence="2">Belongs to the G-protein coupled receptor 4 family.</text>
</comment>
<evidence type="ECO:0000256" key="7">
    <source>
        <dbReference type="ARBA" id="ARBA00023136"/>
    </source>
</evidence>
<dbReference type="OrthoDB" id="2874149at2759"/>
<evidence type="ECO:0000313" key="13">
    <source>
        <dbReference type="Proteomes" id="UP000636479"/>
    </source>
</evidence>
<evidence type="ECO:0000313" key="12">
    <source>
        <dbReference type="EMBL" id="KAF7299508.1"/>
    </source>
</evidence>
<dbReference type="GO" id="GO:0000750">
    <property type="term" value="P:pheromone-dependent signal transduction involved in conjugation with cellular fusion"/>
    <property type="evidence" value="ECO:0007669"/>
    <property type="project" value="TreeGrafter"/>
</dbReference>
<keyword evidence="7 11" id="KW-0472">Membrane</keyword>
<proteinExistence type="inferred from homology"/>
<dbReference type="AlphaFoldDB" id="A0A8H6W2Q4"/>
<dbReference type="PANTHER" id="PTHR28097:SF1">
    <property type="entry name" value="PHEROMONE A FACTOR RECEPTOR"/>
    <property type="match status" value="1"/>
</dbReference>
<feature type="transmembrane region" description="Helical" evidence="11">
    <location>
        <begin position="6"/>
        <end position="23"/>
    </location>
</feature>
<organism evidence="12 13">
    <name type="scientific">Mycena indigotica</name>
    <dbReference type="NCBI Taxonomy" id="2126181"/>
    <lineage>
        <taxon>Eukaryota</taxon>
        <taxon>Fungi</taxon>
        <taxon>Dikarya</taxon>
        <taxon>Basidiomycota</taxon>
        <taxon>Agaricomycotina</taxon>
        <taxon>Agaricomycetes</taxon>
        <taxon>Agaricomycetidae</taxon>
        <taxon>Agaricales</taxon>
        <taxon>Marasmiineae</taxon>
        <taxon>Mycenaceae</taxon>
        <taxon>Mycena</taxon>
    </lineage>
</organism>
<evidence type="ECO:0000256" key="5">
    <source>
        <dbReference type="ARBA" id="ARBA00022989"/>
    </source>
</evidence>
<gene>
    <name evidence="12" type="ORF">MIND_00901000</name>
</gene>
<keyword evidence="5 11" id="KW-1133">Transmembrane helix</keyword>
<protein>
    <submittedName>
        <fullName evidence="12">Fungal pheromone STE3G-protein-coupled receptor</fullName>
    </submittedName>
</protein>
<dbReference type="GO" id="GO:0005886">
    <property type="term" value="C:plasma membrane"/>
    <property type="evidence" value="ECO:0007669"/>
    <property type="project" value="TreeGrafter"/>
</dbReference>
<name>A0A8H6W2Q4_9AGAR</name>
<feature type="transmembrane region" description="Helical" evidence="11">
    <location>
        <begin position="149"/>
        <end position="172"/>
    </location>
</feature>
<dbReference type="InterPro" id="IPR001499">
    <property type="entry name" value="GPCR_STE3"/>
</dbReference>
<keyword evidence="8 12" id="KW-0675">Receptor</keyword>
<comment type="subcellular location">
    <subcellularLocation>
        <location evidence="1">Membrane</location>
        <topology evidence="1">Multi-pass membrane protein</topology>
    </subcellularLocation>
</comment>
<keyword evidence="9" id="KW-0807">Transducer</keyword>
<keyword evidence="4 11" id="KW-0812">Transmembrane</keyword>
<dbReference type="Pfam" id="PF02076">
    <property type="entry name" value="STE3"/>
    <property type="match status" value="1"/>
</dbReference>
<evidence type="ECO:0000256" key="4">
    <source>
        <dbReference type="ARBA" id="ARBA00022692"/>
    </source>
</evidence>
<sequence>MTVFPVAAFISLFLLLLTVPHHWRIRSFATLSIIAWLAIHNFAQGVNATIWETNVNPGGLAMKIWCDIGTKLSVGAKVGLPGSCLCLQRRLYQIVSGQEDLVTTVRNRAVNIGFCWAIPVLVMSLHIIVQGHRFDLIETLGCSPAIYSSWLSLVILDFAVFLCGLLSTIYSARTFDELYARHRTVRMRIQYHTDSAGSKCAMTFASFIRLLVVTFLIGTLTTGFAAYHAYLDWTEGLKPWASWSFVHSDFNTVWRYPMTDFTDIEIATLYIFWWPWPIGAIVFFLLFGLARETREEWTLAITRFFPNRKKEPAPKEFSPDWSVDVEGATSTRSFGEVLYLKPESVESASATLATSRSAPVEAIPMTTAGPLPAERGADMLHSHLDDARSQSVRPLPMLPPRDIRPNI</sequence>
<dbReference type="PANTHER" id="PTHR28097">
    <property type="entry name" value="PHEROMONE A FACTOR RECEPTOR"/>
    <property type="match status" value="1"/>
</dbReference>
<dbReference type="Proteomes" id="UP000636479">
    <property type="component" value="Unassembled WGS sequence"/>
</dbReference>
<reference evidence="12" key="1">
    <citation type="submission" date="2020-05" db="EMBL/GenBank/DDBJ databases">
        <title>Mycena genomes resolve the evolution of fungal bioluminescence.</title>
        <authorList>
            <person name="Tsai I.J."/>
        </authorList>
    </citation>
    <scope>NUCLEOTIDE SEQUENCE</scope>
    <source>
        <strain evidence="12">171206Taipei</strain>
    </source>
</reference>
<feature type="compositionally biased region" description="Basic and acidic residues" evidence="10">
    <location>
        <begin position="375"/>
        <end position="388"/>
    </location>
</feature>
<comment type="caution">
    <text evidence="12">The sequence shown here is derived from an EMBL/GenBank/DDBJ whole genome shotgun (WGS) entry which is preliminary data.</text>
</comment>
<dbReference type="EMBL" id="JACAZF010000007">
    <property type="protein sequence ID" value="KAF7299508.1"/>
    <property type="molecule type" value="Genomic_DNA"/>
</dbReference>
<accession>A0A8H6W2Q4</accession>
<feature type="transmembrane region" description="Helical" evidence="11">
    <location>
        <begin position="271"/>
        <end position="290"/>
    </location>
</feature>
<dbReference type="GeneID" id="59348170"/>
<evidence type="ECO:0000256" key="2">
    <source>
        <dbReference type="ARBA" id="ARBA00011085"/>
    </source>
</evidence>
<evidence type="ECO:0000256" key="9">
    <source>
        <dbReference type="ARBA" id="ARBA00023224"/>
    </source>
</evidence>